<protein>
    <submittedName>
        <fullName evidence="1">Uncharacterized protein</fullName>
    </submittedName>
</protein>
<organism evidence="1 2">
    <name type="scientific">Paenibacillus larvae subsp. larvae</name>
    <dbReference type="NCBI Taxonomy" id="147375"/>
    <lineage>
        <taxon>Bacteria</taxon>
        <taxon>Bacillati</taxon>
        <taxon>Bacillota</taxon>
        <taxon>Bacilli</taxon>
        <taxon>Bacillales</taxon>
        <taxon>Paenibacillaceae</taxon>
        <taxon>Paenibacillus</taxon>
    </lineage>
</organism>
<dbReference type="AlphaFoldDB" id="A0A6C0QU91"/>
<name>A0A6C0QU91_9BACL</name>
<dbReference type="RefSeq" id="WP_172423444.1">
    <property type="nucleotide sequence ID" value="NZ_CP019717.1"/>
</dbReference>
<evidence type="ECO:0000313" key="1">
    <source>
        <dbReference type="EMBL" id="QHZ52190.1"/>
    </source>
</evidence>
<accession>A0A6C0QU91</accession>
<dbReference type="EMBL" id="CP019717">
    <property type="protein sequence ID" value="QHZ52190.1"/>
    <property type="molecule type" value="Genomic_DNA"/>
</dbReference>
<sequence>MYDFKSARQHIEELKFMYRRNKKHHEKDGTWDWIIVGEIEELEKELEEAHKIGTVVRQDTVRMQTLLI</sequence>
<proteinExistence type="predicted"/>
<reference evidence="1 2" key="1">
    <citation type="journal article" date="2020" name="Int. J. Med. Microbiol.">
        <title>Discovery of Paenibacillus larvae ERIC V: Phenotypic and genomic comparison to genotypes ERIC I-IV reveal different inventories of virulence factors which correlate with epidemiological prevalences of American Foulbrood.</title>
        <authorList>
            <person name="Beims H."/>
            <person name="Bunk B."/>
            <person name="Erler S."/>
            <person name="Mohr K.I."/>
            <person name="Sproer C."/>
            <person name="Pradella S."/>
            <person name="Gunther G."/>
            <person name="Rohde M."/>
            <person name="von der Ohe W."/>
            <person name="Steinert M."/>
        </authorList>
    </citation>
    <scope>NUCLEOTIDE SEQUENCE [LARGE SCALE GENOMIC DNA]</scope>
    <source>
        <strain evidence="1">Eric_V</strain>
    </source>
</reference>
<evidence type="ECO:0000313" key="2">
    <source>
        <dbReference type="Proteomes" id="UP000464330"/>
    </source>
</evidence>
<dbReference type="Proteomes" id="UP000464330">
    <property type="component" value="Chromosome"/>
</dbReference>
<gene>
    <name evidence="1" type="ORF">ERICV_03076</name>
</gene>